<evidence type="ECO:0000313" key="2">
    <source>
        <dbReference type="EMBL" id="QKX51749.1"/>
    </source>
</evidence>
<dbReference type="EMBL" id="CP051177">
    <property type="protein sequence ID" value="QKX51749.1"/>
    <property type="molecule type" value="Genomic_DNA"/>
</dbReference>
<sequence length="135" mass="14884">MKKVVSILLVLVLSIVSVSQASAAGWNNVGQQTFTGITSIKTLKTKTFQSTGGDFQGVFHYQHQNLSVQLWEYDPDNADDLVRSWQTAYGQGGSLTYRDIGKYVDGSDGKAEFYFVIKTTDSTPSQRGLQVTAYD</sequence>
<protein>
    <recommendedName>
        <fullName evidence="4">Secreted protein</fullName>
    </recommendedName>
</protein>
<feature type="signal peptide" evidence="1">
    <location>
        <begin position="1"/>
        <end position="23"/>
    </location>
</feature>
<gene>
    <name evidence="2" type="ORF">HF394_14865</name>
</gene>
<dbReference type="AlphaFoldDB" id="A0A7H8QD03"/>
<organism evidence="2 3">
    <name type="scientific">Planococcus glaciei</name>
    <dbReference type="NCBI Taxonomy" id="459472"/>
    <lineage>
        <taxon>Bacteria</taxon>
        <taxon>Bacillati</taxon>
        <taxon>Bacillota</taxon>
        <taxon>Bacilli</taxon>
        <taxon>Bacillales</taxon>
        <taxon>Caryophanaceae</taxon>
        <taxon>Planococcus</taxon>
    </lineage>
</organism>
<evidence type="ECO:0000313" key="3">
    <source>
        <dbReference type="Proteomes" id="UP000509222"/>
    </source>
</evidence>
<dbReference type="Proteomes" id="UP000509222">
    <property type="component" value="Chromosome"/>
</dbReference>
<proteinExistence type="predicted"/>
<reference evidence="2 3" key="1">
    <citation type="submission" date="2020-04" db="EMBL/GenBank/DDBJ databases">
        <authorList>
            <person name="Pajer P."/>
            <person name="Broz P."/>
        </authorList>
    </citation>
    <scope>NUCLEOTIDE SEQUENCE [LARGE SCALE GENOMIC DNA]</scope>
    <source>
        <strain evidence="3">NRL-ATB46093</strain>
    </source>
</reference>
<reference evidence="3" key="2">
    <citation type="submission" date="2020-06" db="EMBL/GenBank/DDBJ databases">
        <title>Isolation of Planomicrobium glaciei.</title>
        <authorList>
            <person name="Malisova L."/>
            <person name="Safrankova R."/>
            <person name="Jakubu V."/>
            <person name="Spanelova P."/>
        </authorList>
    </citation>
    <scope>NUCLEOTIDE SEQUENCE [LARGE SCALE GENOMIC DNA]</scope>
    <source>
        <strain evidence="3">NRL-ATB46093</strain>
    </source>
</reference>
<evidence type="ECO:0000256" key="1">
    <source>
        <dbReference type="SAM" id="SignalP"/>
    </source>
</evidence>
<dbReference type="RefSeq" id="WP_051413798.1">
    <property type="nucleotide sequence ID" value="NZ_CP051177.1"/>
</dbReference>
<accession>A0A7H8QD03</accession>
<keyword evidence="3" id="KW-1185">Reference proteome</keyword>
<keyword evidence="1" id="KW-0732">Signal</keyword>
<evidence type="ECO:0008006" key="4">
    <source>
        <dbReference type="Google" id="ProtNLM"/>
    </source>
</evidence>
<feature type="chain" id="PRO_5028970433" description="Secreted protein" evidence="1">
    <location>
        <begin position="24"/>
        <end position="135"/>
    </location>
</feature>
<name>A0A7H8QD03_9BACL</name>